<evidence type="ECO:0000256" key="6">
    <source>
        <dbReference type="ARBA" id="ARBA00023288"/>
    </source>
</evidence>
<evidence type="ECO:0000256" key="2">
    <source>
        <dbReference type="ARBA" id="ARBA00022481"/>
    </source>
</evidence>
<dbReference type="Pfam" id="PF00071">
    <property type="entry name" value="Ras"/>
    <property type="match status" value="1"/>
</dbReference>
<comment type="subcellular location">
    <subcellularLocation>
        <location evidence="8">Endomembrane system</location>
        <topology evidence="8">Lipid-anchor</topology>
        <orientation evidence="8">Cytoplasmic side</orientation>
    </subcellularLocation>
</comment>
<keyword evidence="4" id="KW-0813">Transport</keyword>
<proteinExistence type="inferred from homology"/>
<dbReference type="GO" id="GO:0005525">
    <property type="term" value="F:GTP binding"/>
    <property type="evidence" value="ECO:0007669"/>
    <property type="project" value="UniProtKB-KW"/>
</dbReference>
<gene>
    <name evidence="9" type="ORF">POM88_026542</name>
</gene>
<keyword evidence="5" id="KW-0342">GTP-binding</keyword>
<dbReference type="PANTHER" id="PTHR47981">
    <property type="entry name" value="RAB FAMILY"/>
    <property type="match status" value="1"/>
</dbReference>
<evidence type="ECO:0000256" key="8">
    <source>
        <dbReference type="ARBA" id="ARBA00046278"/>
    </source>
</evidence>
<dbReference type="InterPro" id="IPR001806">
    <property type="entry name" value="Small_GTPase"/>
</dbReference>
<reference evidence="9" key="1">
    <citation type="submission" date="2023-02" db="EMBL/GenBank/DDBJ databases">
        <title>Genome of toxic invasive species Heracleum sosnowskyi carries increased number of genes despite the absence of recent whole-genome duplications.</title>
        <authorList>
            <person name="Schelkunov M."/>
            <person name="Shtratnikova V."/>
            <person name="Makarenko M."/>
            <person name="Klepikova A."/>
            <person name="Omelchenko D."/>
            <person name="Novikova G."/>
            <person name="Obukhova E."/>
            <person name="Bogdanov V."/>
            <person name="Penin A."/>
            <person name="Logacheva M."/>
        </authorList>
    </citation>
    <scope>NUCLEOTIDE SEQUENCE</scope>
    <source>
        <strain evidence="9">Hsosn_3</strain>
        <tissue evidence="9">Leaf</tissue>
    </source>
</reference>
<dbReference type="AlphaFoldDB" id="A0AAD8I8H4"/>
<dbReference type="PROSITE" id="PS51419">
    <property type="entry name" value="RAB"/>
    <property type="match status" value="1"/>
</dbReference>
<keyword evidence="7" id="KW-0636">Prenylation</keyword>
<dbReference type="EMBL" id="JAUIZM010000006">
    <property type="protein sequence ID" value="KAK1379798.1"/>
    <property type="molecule type" value="Genomic_DNA"/>
</dbReference>
<name>A0AAD8I8H4_9APIA</name>
<organism evidence="9 10">
    <name type="scientific">Heracleum sosnowskyi</name>
    <dbReference type="NCBI Taxonomy" id="360622"/>
    <lineage>
        <taxon>Eukaryota</taxon>
        <taxon>Viridiplantae</taxon>
        <taxon>Streptophyta</taxon>
        <taxon>Embryophyta</taxon>
        <taxon>Tracheophyta</taxon>
        <taxon>Spermatophyta</taxon>
        <taxon>Magnoliopsida</taxon>
        <taxon>eudicotyledons</taxon>
        <taxon>Gunneridae</taxon>
        <taxon>Pentapetalae</taxon>
        <taxon>asterids</taxon>
        <taxon>campanulids</taxon>
        <taxon>Apiales</taxon>
        <taxon>Apiaceae</taxon>
        <taxon>Apioideae</taxon>
        <taxon>apioid superclade</taxon>
        <taxon>Tordylieae</taxon>
        <taxon>Tordyliinae</taxon>
        <taxon>Heracleum</taxon>
    </lineage>
</organism>
<accession>A0AAD8I8H4</accession>
<protein>
    <submittedName>
        <fullName evidence="9">Rab-type small GTP-binding protein</fullName>
    </submittedName>
</protein>
<keyword evidence="2" id="KW-0488">Methylation</keyword>
<keyword evidence="3" id="KW-0547">Nucleotide-binding</keyword>
<evidence type="ECO:0000256" key="7">
    <source>
        <dbReference type="ARBA" id="ARBA00023289"/>
    </source>
</evidence>
<keyword evidence="4" id="KW-0653">Protein transport</keyword>
<keyword evidence="10" id="KW-1185">Reference proteome</keyword>
<evidence type="ECO:0000256" key="5">
    <source>
        <dbReference type="ARBA" id="ARBA00023134"/>
    </source>
</evidence>
<evidence type="ECO:0000256" key="1">
    <source>
        <dbReference type="ARBA" id="ARBA00006270"/>
    </source>
</evidence>
<keyword evidence="6" id="KW-0449">Lipoprotein</keyword>
<reference evidence="9" key="2">
    <citation type="submission" date="2023-05" db="EMBL/GenBank/DDBJ databases">
        <authorList>
            <person name="Schelkunov M.I."/>
        </authorList>
    </citation>
    <scope>NUCLEOTIDE SEQUENCE</scope>
    <source>
        <strain evidence="9">Hsosn_3</strain>
        <tissue evidence="9">Leaf</tissue>
    </source>
</reference>
<sequence length="103" mass="11483">MEPWNNIEGKVVMVMVRPSSWLSKKHGGNSRVVSEKKARVWCALKGNIPYFETSAKEGINMEEALIQCIAKNALKSGEEEEIYMLDTIEVGSSSQQRSTGCEC</sequence>
<evidence type="ECO:0000256" key="3">
    <source>
        <dbReference type="ARBA" id="ARBA00022741"/>
    </source>
</evidence>
<dbReference type="GO" id="GO:0005774">
    <property type="term" value="C:vacuolar membrane"/>
    <property type="evidence" value="ECO:0007669"/>
    <property type="project" value="TreeGrafter"/>
</dbReference>
<evidence type="ECO:0000313" key="9">
    <source>
        <dbReference type="EMBL" id="KAK1379798.1"/>
    </source>
</evidence>
<dbReference type="GO" id="GO:0012505">
    <property type="term" value="C:endomembrane system"/>
    <property type="evidence" value="ECO:0007669"/>
    <property type="project" value="UniProtKB-SubCell"/>
</dbReference>
<dbReference type="InterPro" id="IPR027417">
    <property type="entry name" value="P-loop_NTPase"/>
</dbReference>
<comment type="caution">
    <text evidence="9">The sequence shown here is derived from an EMBL/GenBank/DDBJ whole genome shotgun (WGS) entry which is preliminary data.</text>
</comment>
<dbReference type="Gene3D" id="3.40.50.300">
    <property type="entry name" value="P-loop containing nucleotide triphosphate hydrolases"/>
    <property type="match status" value="1"/>
</dbReference>
<comment type="similarity">
    <text evidence="1">Belongs to the small GTPase superfamily. Rab family.</text>
</comment>
<evidence type="ECO:0000313" key="10">
    <source>
        <dbReference type="Proteomes" id="UP001237642"/>
    </source>
</evidence>
<evidence type="ECO:0000256" key="4">
    <source>
        <dbReference type="ARBA" id="ARBA00022927"/>
    </source>
</evidence>
<dbReference type="SUPFAM" id="SSF52540">
    <property type="entry name" value="P-loop containing nucleoside triphosphate hydrolases"/>
    <property type="match status" value="1"/>
</dbReference>
<dbReference type="GO" id="GO:0003924">
    <property type="term" value="F:GTPase activity"/>
    <property type="evidence" value="ECO:0007669"/>
    <property type="project" value="InterPro"/>
</dbReference>
<dbReference type="Proteomes" id="UP001237642">
    <property type="component" value="Unassembled WGS sequence"/>
</dbReference>
<dbReference type="PANTHER" id="PTHR47981:SF4">
    <property type="entry name" value="RAS-RELATED PROTEIN RABG3F"/>
    <property type="match status" value="1"/>
</dbReference>
<dbReference type="GO" id="GO:0015031">
    <property type="term" value="P:protein transport"/>
    <property type="evidence" value="ECO:0007669"/>
    <property type="project" value="UniProtKB-KW"/>
</dbReference>